<evidence type="ECO:0008006" key="6">
    <source>
        <dbReference type="Google" id="ProtNLM"/>
    </source>
</evidence>
<comment type="caution">
    <text evidence="4">The sequence shown here is derived from an EMBL/GenBank/DDBJ whole genome shotgun (WGS) entry which is preliminary data.</text>
</comment>
<evidence type="ECO:0000256" key="2">
    <source>
        <dbReference type="ARBA" id="ARBA00022679"/>
    </source>
</evidence>
<dbReference type="PROSITE" id="PS00375">
    <property type="entry name" value="UDPGT"/>
    <property type="match status" value="1"/>
</dbReference>
<dbReference type="Pfam" id="PF00201">
    <property type="entry name" value="UDPGT"/>
    <property type="match status" value="1"/>
</dbReference>
<keyword evidence="2 3" id="KW-0808">Transferase</keyword>
<keyword evidence="3" id="KW-0328">Glycosyltransferase</keyword>
<dbReference type="FunFam" id="3.40.50.2000:FF:000056">
    <property type="entry name" value="Glycosyltransferase"/>
    <property type="match status" value="1"/>
</dbReference>
<gene>
    <name evidence="4" type="ORF">KFK09_008341</name>
</gene>
<dbReference type="SMR" id="A0A8T3BMU8"/>
<evidence type="ECO:0000256" key="1">
    <source>
        <dbReference type="ARBA" id="ARBA00009995"/>
    </source>
</evidence>
<dbReference type="Gene3D" id="3.40.50.2000">
    <property type="entry name" value="Glycogen Phosphorylase B"/>
    <property type="match status" value="1"/>
</dbReference>
<evidence type="ECO:0000313" key="4">
    <source>
        <dbReference type="EMBL" id="KAI0515675.1"/>
    </source>
</evidence>
<reference evidence="4" key="1">
    <citation type="journal article" date="2022" name="Front. Genet.">
        <title>Chromosome-Scale Assembly of the Dendrobium nobile Genome Provides Insights Into the Molecular Mechanism of the Biosynthesis of the Medicinal Active Ingredient of Dendrobium.</title>
        <authorList>
            <person name="Xu Q."/>
            <person name="Niu S.-C."/>
            <person name="Li K.-L."/>
            <person name="Zheng P.-J."/>
            <person name="Zhang X.-J."/>
            <person name="Jia Y."/>
            <person name="Liu Y."/>
            <person name="Niu Y.-X."/>
            <person name="Yu L.-H."/>
            <person name="Chen D.-F."/>
            <person name="Zhang G.-Q."/>
        </authorList>
    </citation>
    <scope>NUCLEOTIDE SEQUENCE</scope>
    <source>
        <tissue evidence="4">Leaf</tissue>
    </source>
</reference>
<accession>A0A8T3BMU8</accession>
<comment type="similarity">
    <text evidence="1 3">Belongs to the UDP-glycosyltransferase family.</text>
</comment>
<organism evidence="4 5">
    <name type="scientific">Dendrobium nobile</name>
    <name type="common">Orchid</name>
    <dbReference type="NCBI Taxonomy" id="94219"/>
    <lineage>
        <taxon>Eukaryota</taxon>
        <taxon>Viridiplantae</taxon>
        <taxon>Streptophyta</taxon>
        <taxon>Embryophyta</taxon>
        <taxon>Tracheophyta</taxon>
        <taxon>Spermatophyta</taxon>
        <taxon>Magnoliopsida</taxon>
        <taxon>Liliopsida</taxon>
        <taxon>Asparagales</taxon>
        <taxon>Orchidaceae</taxon>
        <taxon>Epidendroideae</taxon>
        <taxon>Malaxideae</taxon>
        <taxon>Dendrobiinae</taxon>
        <taxon>Dendrobium</taxon>
    </lineage>
</organism>
<dbReference type="Proteomes" id="UP000829196">
    <property type="component" value="Unassembled WGS sequence"/>
</dbReference>
<dbReference type="PANTHER" id="PTHR48047">
    <property type="entry name" value="GLYCOSYLTRANSFERASE"/>
    <property type="match status" value="1"/>
</dbReference>
<dbReference type="AlphaFoldDB" id="A0A8T3BMU8"/>
<dbReference type="InterPro" id="IPR002213">
    <property type="entry name" value="UDP_glucos_trans"/>
</dbReference>
<proteinExistence type="inferred from homology"/>
<dbReference type="OrthoDB" id="780184at2759"/>
<keyword evidence="5" id="KW-1185">Reference proteome</keyword>
<dbReference type="InterPro" id="IPR035595">
    <property type="entry name" value="UDP_glycos_trans_CS"/>
</dbReference>
<dbReference type="PANTHER" id="PTHR48047:SF182">
    <property type="entry name" value="GLYCOSYLTRANSFERASE"/>
    <property type="match status" value="1"/>
</dbReference>
<evidence type="ECO:0000256" key="3">
    <source>
        <dbReference type="RuleBase" id="RU003718"/>
    </source>
</evidence>
<dbReference type="GO" id="GO:0035251">
    <property type="term" value="F:UDP-glucosyltransferase activity"/>
    <property type="evidence" value="ECO:0007669"/>
    <property type="project" value="TreeGrafter"/>
</dbReference>
<name>A0A8T3BMU8_DENNO</name>
<evidence type="ECO:0000313" key="5">
    <source>
        <dbReference type="Proteomes" id="UP000829196"/>
    </source>
</evidence>
<dbReference type="SUPFAM" id="SSF53756">
    <property type="entry name" value="UDP-Glycosyltransferase/glycogen phosphorylase"/>
    <property type="match status" value="1"/>
</dbReference>
<protein>
    <recommendedName>
        <fullName evidence="6">UDP-glycosyltransferases domain-containing protein</fullName>
    </recommendedName>
</protein>
<dbReference type="EMBL" id="JAGYWB010000007">
    <property type="protein sequence ID" value="KAI0515675.1"/>
    <property type="molecule type" value="Genomic_DNA"/>
</dbReference>
<dbReference type="CDD" id="cd03784">
    <property type="entry name" value="GT1_Gtf-like"/>
    <property type="match status" value="1"/>
</dbReference>
<sequence>MALGLEVSKNSFIWVVRSGDNDWVPEGYEERIKGRGMVIREWAPQLLILNHIAVGGFVTHCGWNSSLEGICAGLPMVTWPLYAEQFYNEKLLVDVLKFGVEVGSKVYDFNPETRPILEATRIEAAIRNLMGGRRGGR</sequence>